<feature type="signal peptide" evidence="1">
    <location>
        <begin position="1"/>
        <end position="19"/>
    </location>
</feature>
<evidence type="ECO:0000313" key="3">
    <source>
        <dbReference type="Proteomes" id="UP001608902"/>
    </source>
</evidence>
<organism evidence="2 3">
    <name type="scientific">Gnathostoma spinigerum</name>
    <dbReference type="NCBI Taxonomy" id="75299"/>
    <lineage>
        <taxon>Eukaryota</taxon>
        <taxon>Metazoa</taxon>
        <taxon>Ecdysozoa</taxon>
        <taxon>Nematoda</taxon>
        <taxon>Chromadorea</taxon>
        <taxon>Rhabditida</taxon>
        <taxon>Spirurina</taxon>
        <taxon>Gnathostomatomorpha</taxon>
        <taxon>Gnathostomatoidea</taxon>
        <taxon>Gnathostomatidae</taxon>
        <taxon>Gnathostoma</taxon>
    </lineage>
</organism>
<keyword evidence="3" id="KW-1185">Reference proteome</keyword>
<dbReference type="EMBL" id="JBGFUD010011963">
    <property type="protein sequence ID" value="MFH4983344.1"/>
    <property type="molecule type" value="Genomic_DNA"/>
</dbReference>
<proteinExistence type="predicted"/>
<feature type="chain" id="PRO_5044769692" description="Secreted protein" evidence="1">
    <location>
        <begin position="20"/>
        <end position="115"/>
    </location>
</feature>
<evidence type="ECO:0008006" key="4">
    <source>
        <dbReference type="Google" id="ProtNLM"/>
    </source>
</evidence>
<dbReference type="AlphaFoldDB" id="A0ABD6F0S4"/>
<evidence type="ECO:0000313" key="2">
    <source>
        <dbReference type="EMBL" id="MFH4983344.1"/>
    </source>
</evidence>
<name>A0ABD6F0S4_9BILA</name>
<dbReference type="Proteomes" id="UP001608902">
    <property type="component" value="Unassembled WGS sequence"/>
</dbReference>
<comment type="caution">
    <text evidence="2">The sequence shown here is derived from an EMBL/GenBank/DDBJ whole genome shotgun (WGS) entry which is preliminary data.</text>
</comment>
<keyword evidence="1" id="KW-0732">Signal</keyword>
<reference evidence="2 3" key="1">
    <citation type="submission" date="2024-08" db="EMBL/GenBank/DDBJ databases">
        <title>Gnathostoma spinigerum genome.</title>
        <authorList>
            <person name="Gonzalez-Bertolin B."/>
            <person name="Monzon S."/>
            <person name="Zaballos A."/>
            <person name="Jimenez P."/>
            <person name="Dekumyoy P."/>
            <person name="Varona S."/>
            <person name="Cuesta I."/>
            <person name="Sumanam S."/>
            <person name="Adisakwattana P."/>
            <person name="Gasser R.B."/>
            <person name="Hernandez-Gonzalez A."/>
            <person name="Young N.D."/>
            <person name="Perteguer M.J."/>
        </authorList>
    </citation>
    <scope>NUCLEOTIDE SEQUENCE [LARGE SCALE GENOMIC DNA]</scope>
    <source>
        <strain evidence="2">AL3</strain>
        <tissue evidence="2">Liver</tissue>
    </source>
</reference>
<protein>
    <recommendedName>
        <fullName evidence="4">Secreted protein</fullName>
    </recommendedName>
</protein>
<sequence>MRSLLAVLMSISCMNTVRSVPGDFSEAVESCYSRYLKCQESRVDSKNFWIAKNTIYRDAFGDRSEVINKEEEEIRRAMILSMFCGEMRHGVAPCVASQVICASVDEILNRLASYH</sequence>
<evidence type="ECO:0000256" key="1">
    <source>
        <dbReference type="SAM" id="SignalP"/>
    </source>
</evidence>
<accession>A0ABD6F0S4</accession>
<gene>
    <name evidence="2" type="ORF">AB6A40_010053</name>
</gene>